<dbReference type="InterPro" id="IPR011333">
    <property type="entry name" value="SKP1/BTB/POZ_sf"/>
</dbReference>
<gene>
    <name evidence="2" type="ORF">FA13DRAFT_1786614</name>
</gene>
<keyword evidence="3" id="KW-1185">Reference proteome</keyword>
<organism evidence="2 3">
    <name type="scientific">Coprinellus micaceus</name>
    <name type="common">Glistening ink-cap mushroom</name>
    <name type="synonym">Coprinus micaceus</name>
    <dbReference type="NCBI Taxonomy" id="71717"/>
    <lineage>
        <taxon>Eukaryota</taxon>
        <taxon>Fungi</taxon>
        <taxon>Dikarya</taxon>
        <taxon>Basidiomycota</taxon>
        <taxon>Agaricomycotina</taxon>
        <taxon>Agaricomycetes</taxon>
        <taxon>Agaricomycetidae</taxon>
        <taxon>Agaricales</taxon>
        <taxon>Agaricineae</taxon>
        <taxon>Psathyrellaceae</taxon>
        <taxon>Coprinellus</taxon>
    </lineage>
</organism>
<dbReference type="OrthoDB" id="3238622at2759"/>
<proteinExistence type="predicted"/>
<dbReference type="SUPFAM" id="SSF54695">
    <property type="entry name" value="POZ domain"/>
    <property type="match status" value="1"/>
</dbReference>
<comment type="caution">
    <text evidence="2">The sequence shown here is derived from an EMBL/GenBank/DDBJ whole genome shotgun (WGS) entry which is preliminary data.</text>
</comment>
<name>A0A4Y7TUD2_COPMI</name>
<accession>A0A4Y7TUD2</accession>
<evidence type="ECO:0000313" key="2">
    <source>
        <dbReference type="EMBL" id="TEB37488.1"/>
    </source>
</evidence>
<dbReference type="STRING" id="71717.A0A4Y7TUD2"/>
<dbReference type="EMBL" id="QPFP01000004">
    <property type="protein sequence ID" value="TEB37488.1"/>
    <property type="molecule type" value="Genomic_DNA"/>
</dbReference>
<sequence length="299" mass="33985">MQSSSELNLSEYTVVPRCDEKGDYPYHPNFSSPDGDVILASKDCKLMFRTHTYILKTTSGFFRSMFSLPRPSSSDDAEVIYMNDDDTTLEHLLRMVSGLPLLPLDSCDMLERVLHAAEGYEMPGAISILRLAITTSPLASANPIHMYGICARYGWEDEARLLSTRTLAHNLFDEKHRGSLERLSSQALWRLFALHRSRREYLRQRLDDSPFVSGKPALCAQCSGVIEYHTWRELKYKIILEMDTRPLGDTVSHGLLDWPEAKACWRAGCPNPACGRLLYDKNETVRVIKETMDKLSDTV</sequence>
<dbReference type="InterPro" id="IPR000210">
    <property type="entry name" value="BTB/POZ_dom"/>
</dbReference>
<dbReference type="PROSITE" id="PS50097">
    <property type="entry name" value="BTB"/>
    <property type="match status" value="1"/>
</dbReference>
<dbReference type="SMART" id="SM00225">
    <property type="entry name" value="BTB"/>
    <property type="match status" value="1"/>
</dbReference>
<reference evidence="2 3" key="1">
    <citation type="journal article" date="2019" name="Nat. Ecol. Evol.">
        <title>Megaphylogeny resolves global patterns of mushroom evolution.</title>
        <authorList>
            <person name="Varga T."/>
            <person name="Krizsan K."/>
            <person name="Foldi C."/>
            <person name="Dima B."/>
            <person name="Sanchez-Garcia M."/>
            <person name="Sanchez-Ramirez S."/>
            <person name="Szollosi G.J."/>
            <person name="Szarkandi J.G."/>
            <person name="Papp V."/>
            <person name="Albert L."/>
            <person name="Andreopoulos W."/>
            <person name="Angelini C."/>
            <person name="Antonin V."/>
            <person name="Barry K.W."/>
            <person name="Bougher N.L."/>
            <person name="Buchanan P."/>
            <person name="Buyck B."/>
            <person name="Bense V."/>
            <person name="Catcheside P."/>
            <person name="Chovatia M."/>
            <person name="Cooper J."/>
            <person name="Damon W."/>
            <person name="Desjardin D."/>
            <person name="Finy P."/>
            <person name="Geml J."/>
            <person name="Haridas S."/>
            <person name="Hughes K."/>
            <person name="Justo A."/>
            <person name="Karasinski D."/>
            <person name="Kautmanova I."/>
            <person name="Kiss B."/>
            <person name="Kocsube S."/>
            <person name="Kotiranta H."/>
            <person name="LaButti K.M."/>
            <person name="Lechner B.E."/>
            <person name="Liimatainen K."/>
            <person name="Lipzen A."/>
            <person name="Lukacs Z."/>
            <person name="Mihaltcheva S."/>
            <person name="Morgado L.N."/>
            <person name="Niskanen T."/>
            <person name="Noordeloos M.E."/>
            <person name="Ohm R.A."/>
            <person name="Ortiz-Santana B."/>
            <person name="Ovrebo C."/>
            <person name="Racz N."/>
            <person name="Riley R."/>
            <person name="Savchenko A."/>
            <person name="Shiryaev A."/>
            <person name="Soop K."/>
            <person name="Spirin V."/>
            <person name="Szebenyi C."/>
            <person name="Tomsovsky M."/>
            <person name="Tulloss R.E."/>
            <person name="Uehling J."/>
            <person name="Grigoriev I.V."/>
            <person name="Vagvolgyi C."/>
            <person name="Papp T."/>
            <person name="Martin F.M."/>
            <person name="Miettinen O."/>
            <person name="Hibbett D.S."/>
            <person name="Nagy L.G."/>
        </authorList>
    </citation>
    <scope>NUCLEOTIDE SEQUENCE [LARGE SCALE GENOMIC DNA]</scope>
    <source>
        <strain evidence="2 3">FP101781</strain>
    </source>
</reference>
<dbReference type="Gene3D" id="3.30.710.10">
    <property type="entry name" value="Potassium Channel Kv1.1, Chain A"/>
    <property type="match status" value="1"/>
</dbReference>
<feature type="domain" description="BTB" evidence="1">
    <location>
        <begin position="35"/>
        <end position="96"/>
    </location>
</feature>
<dbReference type="Pfam" id="PF00651">
    <property type="entry name" value="BTB"/>
    <property type="match status" value="1"/>
</dbReference>
<dbReference type="Proteomes" id="UP000298030">
    <property type="component" value="Unassembled WGS sequence"/>
</dbReference>
<evidence type="ECO:0000313" key="3">
    <source>
        <dbReference type="Proteomes" id="UP000298030"/>
    </source>
</evidence>
<evidence type="ECO:0000259" key="1">
    <source>
        <dbReference type="PROSITE" id="PS50097"/>
    </source>
</evidence>
<dbReference type="AlphaFoldDB" id="A0A4Y7TUD2"/>
<protein>
    <recommendedName>
        <fullName evidence="1">BTB domain-containing protein</fullName>
    </recommendedName>
</protein>